<evidence type="ECO:0000313" key="3">
    <source>
        <dbReference type="Proteomes" id="UP000009282"/>
    </source>
</evidence>
<dbReference type="HOGENOM" id="CLU_117646_0_0_6"/>
<dbReference type="Proteomes" id="UP000009282">
    <property type="component" value="Chromosome"/>
</dbReference>
<sequence>MMKLTTLSVLFISLSLCVSASAGAVVKPAPLVSIPTHDNFFNSIAKHCGKAFEGKVVFDNDPSPAFDDKLVMHVRKCSEEQLQIPFHVGPDSSRTWIITKTGSGLSLKHDHRHNDGSDDSLTMYGGHTVDAGYNQVQSFPADQYSKELFTQSGIPQSNGNTWQMFIYEEKFTYRMVREGREFRVDFDLSKPIETPTAPWGYSDENSQ</sequence>
<evidence type="ECO:0000256" key="1">
    <source>
        <dbReference type="SAM" id="SignalP"/>
    </source>
</evidence>
<dbReference type="AlphaFoldDB" id="G4QJH5"/>
<accession>G4QJH5</accession>
<keyword evidence="3" id="KW-1185">Reference proteome</keyword>
<evidence type="ECO:0000313" key="2">
    <source>
        <dbReference type="EMBL" id="AEP28581.1"/>
    </source>
</evidence>
<dbReference type="STRING" id="1085623.GNIT_0427"/>
<dbReference type="eggNOG" id="ENOG502Z8PF">
    <property type="taxonomic scope" value="Bacteria"/>
</dbReference>
<protein>
    <submittedName>
        <fullName evidence="2">Putative secreted protein</fullName>
    </submittedName>
</protein>
<organism evidence="2 3">
    <name type="scientific">Glaciecola nitratireducens (strain JCM 12485 / KCTC 12276 / FR1064)</name>
    <dbReference type="NCBI Taxonomy" id="1085623"/>
    <lineage>
        <taxon>Bacteria</taxon>
        <taxon>Pseudomonadati</taxon>
        <taxon>Pseudomonadota</taxon>
        <taxon>Gammaproteobacteria</taxon>
        <taxon>Alteromonadales</taxon>
        <taxon>Alteromonadaceae</taxon>
        <taxon>Brumicola</taxon>
    </lineage>
</organism>
<proteinExistence type="predicted"/>
<dbReference type="KEGG" id="gni:GNIT_0427"/>
<feature type="signal peptide" evidence="1">
    <location>
        <begin position="1"/>
        <end position="24"/>
    </location>
</feature>
<keyword evidence="1" id="KW-0732">Signal</keyword>
<name>G4QJH5_GLANF</name>
<feature type="chain" id="PRO_5003467512" evidence="1">
    <location>
        <begin position="25"/>
        <end position="207"/>
    </location>
</feature>
<dbReference type="EMBL" id="CP003060">
    <property type="protein sequence ID" value="AEP28581.1"/>
    <property type="molecule type" value="Genomic_DNA"/>
</dbReference>
<gene>
    <name evidence="2" type="ordered locus">GNIT_0427</name>
</gene>
<reference evidence="2 3" key="1">
    <citation type="journal article" date="2011" name="J. Bacteriol.">
        <title>Complete genome sequence of seawater bacterium Glaciecola nitratireducens FR1064T.</title>
        <authorList>
            <person name="Bian F."/>
            <person name="Qin Q.L."/>
            <person name="Xie B.B."/>
            <person name="Shu Y.L."/>
            <person name="Zhang X.Y."/>
            <person name="Yu Y."/>
            <person name="Chen B."/>
            <person name="Chen X.L."/>
            <person name="Zhou B.C."/>
            <person name="Zhang Y.Z."/>
        </authorList>
    </citation>
    <scope>NUCLEOTIDE SEQUENCE [LARGE SCALE GENOMIC DNA]</scope>
    <source>
        <strain evidence="3">JCM 12485 / KCTC 12276 / FR1064</strain>
    </source>
</reference>